<dbReference type="Proteomes" id="UP000182882">
    <property type="component" value="Unassembled WGS sequence"/>
</dbReference>
<organism evidence="1 2">
    <name type="scientific">Nitrosomonas ureae</name>
    <dbReference type="NCBI Taxonomy" id="44577"/>
    <lineage>
        <taxon>Bacteria</taxon>
        <taxon>Pseudomonadati</taxon>
        <taxon>Pseudomonadota</taxon>
        <taxon>Betaproteobacteria</taxon>
        <taxon>Nitrosomonadales</taxon>
        <taxon>Nitrosomonadaceae</taxon>
        <taxon>Nitrosomonas</taxon>
    </lineage>
</organism>
<keyword evidence="2" id="KW-1185">Reference proteome</keyword>
<accession>A0A1H2EPR8</accession>
<sequence>MKNAKLNRNYFDHQVGEIIEVFEFRGNGRYYVKFANGETDVIGKSSFTLV</sequence>
<proteinExistence type="predicted"/>
<name>A0A1H2EPR8_9PROT</name>
<evidence type="ECO:0000313" key="1">
    <source>
        <dbReference type="EMBL" id="SDT96738.1"/>
    </source>
</evidence>
<evidence type="ECO:0000313" key="2">
    <source>
        <dbReference type="Proteomes" id="UP000182882"/>
    </source>
</evidence>
<dbReference type="AlphaFoldDB" id="A0A1H2EPR8"/>
<reference evidence="2" key="1">
    <citation type="submission" date="2016-10" db="EMBL/GenBank/DDBJ databases">
        <authorList>
            <person name="Varghese N."/>
            <person name="Submissions S."/>
        </authorList>
    </citation>
    <scope>NUCLEOTIDE SEQUENCE [LARGE SCALE GENOMIC DNA]</scope>
    <source>
        <strain evidence="2">Nm10</strain>
    </source>
</reference>
<gene>
    <name evidence="1" type="ORF">SAMN05216406_11435</name>
</gene>
<protein>
    <submittedName>
        <fullName evidence="1">Uncharacterized protein</fullName>
    </submittedName>
</protein>
<dbReference type="EMBL" id="FNLN01000014">
    <property type="protein sequence ID" value="SDT96738.1"/>
    <property type="molecule type" value="Genomic_DNA"/>
</dbReference>
<dbReference type="RefSeq" id="WP_158441781.1">
    <property type="nucleotide sequence ID" value="NZ_CP013341.1"/>
</dbReference>